<reference evidence="4" key="2">
    <citation type="journal article" date="2013" name="Nat. Commun.">
        <title>Genome of the Chinese tree shrew.</title>
        <authorList>
            <person name="Fan Y."/>
            <person name="Huang Z.Y."/>
            <person name="Cao C.C."/>
            <person name="Chen C.S."/>
            <person name="Chen Y.X."/>
            <person name="Fan D.D."/>
            <person name="He J."/>
            <person name="Hou H.L."/>
            <person name="Hu L."/>
            <person name="Hu X.T."/>
            <person name="Jiang X.T."/>
            <person name="Lai R."/>
            <person name="Lang Y.S."/>
            <person name="Liang B."/>
            <person name="Liao S.G."/>
            <person name="Mu D."/>
            <person name="Ma Y.Y."/>
            <person name="Niu Y.Y."/>
            <person name="Sun X.Q."/>
            <person name="Xia J.Q."/>
            <person name="Xiao J."/>
            <person name="Xiong Z.Q."/>
            <person name="Xu L."/>
            <person name="Yang L."/>
            <person name="Zhang Y."/>
            <person name="Zhao W."/>
            <person name="Zhao X.D."/>
            <person name="Zheng Y.T."/>
            <person name="Zhou J.M."/>
            <person name="Zhu Y.B."/>
            <person name="Zhang G.J."/>
            <person name="Wang J."/>
            <person name="Yao Y.G."/>
        </authorList>
    </citation>
    <scope>NUCLEOTIDE SEQUENCE [LARGE SCALE GENOMIC DNA]</scope>
</reference>
<evidence type="ECO:0000313" key="4">
    <source>
        <dbReference type="Proteomes" id="UP000011518"/>
    </source>
</evidence>
<accession>L9KQP5</accession>
<feature type="coiled-coil region" evidence="1">
    <location>
        <begin position="107"/>
        <end position="134"/>
    </location>
</feature>
<keyword evidence="1" id="KW-0175">Coiled coil</keyword>
<evidence type="ECO:0000256" key="1">
    <source>
        <dbReference type="SAM" id="Coils"/>
    </source>
</evidence>
<keyword evidence="4" id="KW-1185">Reference proteome</keyword>
<evidence type="ECO:0000313" key="3">
    <source>
        <dbReference type="EMBL" id="ELW65096.1"/>
    </source>
</evidence>
<reference evidence="4" key="1">
    <citation type="submission" date="2012-07" db="EMBL/GenBank/DDBJ databases">
        <title>Genome of the Chinese tree shrew, a rising model animal genetically related to primates.</title>
        <authorList>
            <person name="Zhang G."/>
            <person name="Fan Y."/>
            <person name="Yao Y."/>
            <person name="Huang Z."/>
        </authorList>
    </citation>
    <scope>NUCLEOTIDE SEQUENCE [LARGE SCALE GENOMIC DNA]</scope>
</reference>
<feature type="region of interest" description="Disordered" evidence="2">
    <location>
        <begin position="1"/>
        <end position="22"/>
    </location>
</feature>
<dbReference type="eggNOG" id="ENOG502S4XG">
    <property type="taxonomic scope" value="Eukaryota"/>
</dbReference>
<evidence type="ECO:0000256" key="2">
    <source>
        <dbReference type="SAM" id="MobiDB-lite"/>
    </source>
</evidence>
<protein>
    <submittedName>
        <fullName evidence="3">Uncharacterized protein</fullName>
    </submittedName>
</protein>
<dbReference type="Proteomes" id="UP000011518">
    <property type="component" value="Unassembled WGS sequence"/>
</dbReference>
<proteinExistence type="predicted"/>
<sequence>MSLPLGTFSAKPPSSEQNPDLQLEPTIKFLFTLLNTSEPTEPKDPESDSEIQECQFLDQEDWGPQRISKEIRHLQNDCMRLCELLSTTQMDNQALGERLQNLPTLLYKNLKAGAQAIQDEAQAIQEEVQVLQEAPLIQVPAINFLAELQLHECLCALGLGGEQEATSSKQLGPWATLRHLSPISFCS</sequence>
<name>L9KQP5_TUPCH</name>
<dbReference type="AlphaFoldDB" id="L9KQP5"/>
<gene>
    <name evidence="3" type="ORF">TREES_T100019345</name>
</gene>
<dbReference type="InParanoid" id="L9KQP5"/>
<organism evidence="3 4">
    <name type="scientific">Tupaia chinensis</name>
    <name type="common">Chinese tree shrew</name>
    <name type="synonym">Tupaia belangeri chinensis</name>
    <dbReference type="NCBI Taxonomy" id="246437"/>
    <lineage>
        <taxon>Eukaryota</taxon>
        <taxon>Metazoa</taxon>
        <taxon>Chordata</taxon>
        <taxon>Craniata</taxon>
        <taxon>Vertebrata</taxon>
        <taxon>Euteleostomi</taxon>
        <taxon>Mammalia</taxon>
        <taxon>Eutheria</taxon>
        <taxon>Euarchontoglires</taxon>
        <taxon>Scandentia</taxon>
        <taxon>Tupaiidae</taxon>
        <taxon>Tupaia</taxon>
    </lineage>
</organism>
<dbReference type="EMBL" id="KB320702">
    <property type="protein sequence ID" value="ELW65096.1"/>
    <property type="molecule type" value="Genomic_DNA"/>
</dbReference>